<dbReference type="NCBIfam" id="NF041756">
    <property type="entry name" value="EfeU"/>
    <property type="match status" value="1"/>
</dbReference>
<evidence type="ECO:0000256" key="6">
    <source>
        <dbReference type="SAM" id="Phobius"/>
    </source>
</evidence>
<feature type="transmembrane region" description="Helical" evidence="6">
    <location>
        <begin position="77"/>
        <end position="99"/>
    </location>
</feature>
<accession>A0AAF0YSG5</accession>
<dbReference type="PANTHER" id="PTHR31632:SF2">
    <property type="entry name" value="PLASMA MEMBRANE IRON PERMEASE"/>
    <property type="match status" value="1"/>
</dbReference>
<gene>
    <name evidence="7" type="primary">efeU</name>
    <name evidence="7" type="ORF">CYJ47_11875</name>
</gene>
<evidence type="ECO:0000256" key="3">
    <source>
        <dbReference type="ARBA" id="ARBA00022692"/>
    </source>
</evidence>
<organism evidence="7 8">
    <name type="scientific">Corynebacterium pyruviciproducens</name>
    <dbReference type="NCBI Taxonomy" id="598660"/>
    <lineage>
        <taxon>Bacteria</taxon>
        <taxon>Bacillati</taxon>
        <taxon>Actinomycetota</taxon>
        <taxon>Actinomycetes</taxon>
        <taxon>Mycobacteriales</taxon>
        <taxon>Corynebacteriaceae</taxon>
        <taxon>Corynebacterium</taxon>
    </lineage>
</organism>
<keyword evidence="5 6" id="KW-0472">Membrane</keyword>
<evidence type="ECO:0000256" key="4">
    <source>
        <dbReference type="ARBA" id="ARBA00022989"/>
    </source>
</evidence>
<evidence type="ECO:0000256" key="5">
    <source>
        <dbReference type="ARBA" id="ARBA00023136"/>
    </source>
</evidence>
<protein>
    <submittedName>
        <fullName evidence="7">Iron uptake transporter permease EfeU</fullName>
    </submittedName>
</protein>
<dbReference type="EMBL" id="CP136958">
    <property type="protein sequence ID" value="WOT01931.1"/>
    <property type="molecule type" value="Genomic_DNA"/>
</dbReference>
<evidence type="ECO:0000256" key="2">
    <source>
        <dbReference type="ARBA" id="ARBA00008333"/>
    </source>
</evidence>
<dbReference type="KEGG" id="cpyr:CYJ47_11875"/>
<dbReference type="Proteomes" id="UP000234560">
    <property type="component" value="Chromosome"/>
</dbReference>
<evidence type="ECO:0000256" key="1">
    <source>
        <dbReference type="ARBA" id="ARBA00004141"/>
    </source>
</evidence>
<feature type="transmembrane region" description="Helical" evidence="6">
    <location>
        <begin position="188"/>
        <end position="208"/>
    </location>
</feature>
<dbReference type="PANTHER" id="PTHR31632">
    <property type="entry name" value="IRON TRANSPORTER FTH1"/>
    <property type="match status" value="1"/>
</dbReference>
<keyword evidence="4 6" id="KW-1133">Transmembrane helix</keyword>
<proteinExistence type="inferred from homology"/>
<feature type="transmembrane region" description="Helical" evidence="6">
    <location>
        <begin position="155"/>
        <end position="176"/>
    </location>
</feature>
<dbReference type="InterPro" id="IPR004923">
    <property type="entry name" value="FTR1/Fip1/EfeU"/>
</dbReference>
<sequence>MEKTTSMFLANFLIALREGVEASLVVGILVATLVKTGRRDILPKLWLGVILAAVIPLGAGAFMTWGPYTLTFQAQEVLGGTLSIVAMLMLTWMIFWMAMHARNMSSNLRAQATEALKSGSGWSLVWIAIISVGREGVETAIFVWATVKATSQGGFWQPTAGVVTGLIVAIVIGWLVYKGTAKINLSTFFFATGILLIIVAAGIVSYGIGDLQEAGAIPGWGVTIYDISGYFDGHIPFLDATSWWFVLLEAMFNVNLAPTHLQFFGWLVYLVIVIPLFIVKTRSPKKTPATTPAPERSTAQ</sequence>
<comment type="subcellular location">
    <subcellularLocation>
        <location evidence="1">Membrane</location>
        <topology evidence="1">Multi-pass membrane protein</topology>
    </subcellularLocation>
</comment>
<dbReference type="RefSeq" id="WP_257877839.1">
    <property type="nucleotide sequence ID" value="NZ_CAMIHY010000046.1"/>
</dbReference>
<feature type="transmembrane region" description="Helical" evidence="6">
    <location>
        <begin position="45"/>
        <end position="65"/>
    </location>
</feature>
<feature type="transmembrane region" description="Helical" evidence="6">
    <location>
        <begin position="120"/>
        <end position="143"/>
    </location>
</feature>
<dbReference type="Pfam" id="PF03239">
    <property type="entry name" value="FTR1"/>
    <property type="match status" value="1"/>
</dbReference>
<name>A0AAF0YSG5_9CORY</name>
<comment type="similarity">
    <text evidence="2">Belongs to the oxidase-dependent Fe transporter (OFeT) (TC 9.A.10.1) family.</text>
</comment>
<dbReference type="GO" id="GO:0033573">
    <property type="term" value="C:high-affinity iron permease complex"/>
    <property type="evidence" value="ECO:0007669"/>
    <property type="project" value="InterPro"/>
</dbReference>
<evidence type="ECO:0000313" key="7">
    <source>
        <dbReference type="EMBL" id="WOT01931.1"/>
    </source>
</evidence>
<reference evidence="7" key="1">
    <citation type="submission" date="2017-12" db="EMBL/GenBank/DDBJ databases">
        <authorList>
            <person name="Thomas-White K."/>
            <person name="Wolfe A.J."/>
        </authorList>
    </citation>
    <scope>NUCLEOTIDE SEQUENCE</scope>
    <source>
        <strain evidence="7">UMB0763</strain>
    </source>
</reference>
<keyword evidence="3 6" id="KW-0812">Transmembrane</keyword>
<dbReference type="GO" id="GO:0015093">
    <property type="term" value="F:ferrous iron transmembrane transporter activity"/>
    <property type="evidence" value="ECO:0007669"/>
    <property type="project" value="TreeGrafter"/>
</dbReference>
<dbReference type="AlphaFoldDB" id="A0AAF0YSG5"/>
<evidence type="ECO:0000313" key="8">
    <source>
        <dbReference type="Proteomes" id="UP000234560"/>
    </source>
</evidence>
<reference evidence="7" key="2">
    <citation type="submission" date="2023-10" db="EMBL/GenBank/DDBJ databases">
        <authorList>
            <person name="Choi B."/>
        </authorList>
    </citation>
    <scope>NUCLEOTIDE SEQUENCE</scope>
    <source>
        <strain evidence="7">UMB0763</strain>
    </source>
</reference>
<feature type="transmembrane region" description="Helical" evidence="6">
    <location>
        <begin position="261"/>
        <end position="279"/>
    </location>
</feature>